<feature type="domain" description="RapZ C-terminal" evidence="1">
    <location>
        <begin position="18"/>
        <end position="137"/>
    </location>
</feature>
<dbReference type="InterPro" id="IPR005337">
    <property type="entry name" value="RapZ-like"/>
</dbReference>
<dbReference type="InterPro" id="IPR053931">
    <property type="entry name" value="RapZ_C"/>
</dbReference>
<dbReference type="Pfam" id="PF22740">
    <property type="entry name" value="PapZ_C"/>
    <property type="match status" value="1"/>
</dbReference>
<evidence type="ECO:0000313" key="2">
    <source>
        <dbReference type="EMBL" id="GLU46308.1"/>
    </source>
</evidence>
<dbReference type="AlphaFoldDB" id="A0A9W6UHF7"/>
<accession>A0A9W6UHF7</accession>
<comment type="caution">
    <text evidence="2">The sequence shown here is derived from an EMBL/GenBank/DDBJ whole genome shotgun (WGS) entry which is preliminary data.</text>
</comment>
<evidence type="ECO:0000313" key="3">
    <source>
        <dbReference type="Proteomes" id="UP001165092"/>
    </source>
</evidence>
<keyword evidence="3" id="KW-1185">Reference proteome</keyword>
<proteinExistence type="predicted"/>
<protein>
    <recommendedName>
        <fullName evidence="1">RapZ C-terminal domain-containing protein</fullName>
    </recommendedName>
</protein>
<dbReference type="PANTHER" id="PTHR30448:SF0">
    <property type="entry name" value="RNASE ADAPTER PROTEIN RAPZ"/>
    <property type="match status" value="1"/>
</dbReference>
<dbReference type="PANTHER" id="PTHR30448">
    <property type="entry name" value="RNASE ADAPTER PROTEIN RAPZ"/>
    <property type="match status" value="1"/>
</dbReference>
<dbReference type="EMBL" id="BSQG01000001">
    <property type="protein sequence ID" value="GLU46308.1"/>
    <property type="molecule type" value="Genomic_DNA"/>
</dbReference>
<organism evidence="2 3">
    <name type="scientific">Nocardiopsis ansamitocini</name>
    <dbReference type="NCBI Taxonomy" id="1670832"/>
    <lineage>
        <taxon>Bacteria</taxon>
        <taxon>Bacillati</taxon>
        <taxon>Actinomycetota</taxon>
        <taxon>Actinomycetes</taxon>
        <taxon>Streptosporangiales</taxon>
        <taxon>Nocardiopsidaceae</taxon>
        <taxon>Nocardiopsis</taxon>
    </lineage>
</organism>
<gene>
    <name evidence="2" type="ORF">Nans01_06590</name>
</gene>
<evidence type="ECO:0000259" key="1">
    <source>
        <dbReference type="Pfam" id="PF22740"/>
    </source>
</evidence>
<name>A0A9W6UHF7_9ACTN</name>
<dbReference type="RefSeq" id="WP_285757160.1">
    <property type="nucleotide sequence ID" value="NZ_BSQG01000001.1"/>
</dbReference>
<dbReference type="Proteomes" id="UP001165092">
    <property type="component" value="Unassembled WGS sequence"/>
</dbReference>
<dbReference type="GO" id="GO:0005524">
    <property type="term" value="F:ATP binding"/>
    <property type="evidence" value="ECO:0007669"/>
    <property type="project" value="InterPro"/>
</dbReference>
<reference evidence="2" key="1">
    <citation type="submission" date="2023-02" db="EMBL/GenBank/DDBJ databases">
        <title>Nocardiopsis ansamitocini NBRC 112285.</title>
        <authorList>
            <person name="Ichikawa N."/>
            <person name="Sato H."/>
            <person name="Tonouchi N."/>
        </authorList>
    </citation>
    <scope>NUCLEOTIDE SEQUENCE</scope>
    <source>
        <strain evidence="2">NBRC 112285</strain>
    </source>
</reference>
<sequence length="144" mass="15787">MNTLPEDLSGLTDRGAIKVLITSFGALHQDPPSGDAITVDLTKALHNPHTDPKMRTLTGLDHAVRRHMETTPGSRAVVERTVDRVLAAMAYHDGHGELTEVHVYCQGGRHRSVWVAEETAAHLRALGIGVEVEHRHIFRGVVQP</sequence>